<dbReference type="Pfam" id="PF00440">
    <property type="entry name" value="TetR_N"/>
    <property type="match status" value="1"/>
</dbReference>
<sequence>MPAKKTFDNDQVLDQIMRQFWQHGYYHTSMDEIVTLSGVKKQSLYNAFGDKHTIYLKTLQHYHQLMLAATTRAMQELEQTGATPLTVLMMLFTQGLTSDKPQPTGDLMANAVAEFASSDADIKQLTDRYYDDYLTLMASTILKGQANQTIITTQSSMSLAQGLLEARIGLQTRLRQGSHPDIDQRQQSWTAFLGISA</sequence>
<evidence type="ECO:0000256" key="4">
    <source>
        <dbReference type="PROSITE-ProRule" id="PRU00335"/>
    </source>
</evidence>
<evidence type="ECO:0000256" key="3">
    <source>
        <dbReference type="ARBA" id="ARBA00023163"/>
    </source>
</evidence>
<dbReference type="PANTHER" id="PTHR47506">
    <property type="entry name" value="TRANSCRIPTIONAL REGULATORY PROTEIN"/>
    <property type="match status" value="1"/>
</dbReference>
<dbReference type="Gene3D" id="1.10.357.10">
    <property type="entry name" value="Tetracycline Repressor, domain 2"/>
    <property type="match status" value="1"/>
</dbReference>
<gene>
    <name evidence="6" type="ORF">ACFP3T_10365</name>
</gene>
<protein>
    <submittedName>
        <fullName evidence="6">TetR/AcrR family transcriptional regulator</fullName>
    </submittedName>
</protein>
<proteinExistence type="predicted"/>
<comment type="caution">
    <text evidence="6">The sequence shown here is derived from an EMBL/GenBank/DDBJ whole genome shotgun (WGS) entry which is preliminary data.</text>
</comment>
<evidence type="ECO:0000256" key="1">
    <source>
        <dbReference type="ARBA" id="ARBA00023015"/>
    </source>
</evidence>
<organism evidence="6 7">
    <name type="scientific">Lactiplantibacillus dongliensis</name>
    <dbReference type="NCBI Taxonomy" id="2559919"/>
    <lineage>
        <taxon>Bacteria</taxon>
        <taxon>Bacillati</taxon>
        <taxon>Bacillota</taxon>
        <taxon>Bacilli</taxon>
        <taxon>Lactobacillales</taxon>
        <taxon>Lactobacillaceae</taxon>
        <taxon>Lactiplantibacillus</taxon>
    </lineage>
</organism>
<accession>A0ABW1R5B0</accession>
<name>A0ABW1R5B0_9LACO</name>
<keyword evidence="2 4" id="KW-0238">DNA-binding</keyword>
<feature type="DNA-binding region" description="H-T-H motif" evidence="4">
    <location>
        <begin position="29"/>
        <end position="48"/>
    </location>
</feature>
<keyword evidence="1" id="KW-0805">Transcription regulation</keyword>
<evidence type="ECO:0000259" key="5">
    <source>
        <dbReference type="PROSITE" id="PS50977"/>
    </source>
</evidence>
<feature type="domain" description="HTH tetR-type" evidence="5">
    <location>
        <begin position="6"/>
        <end position="66"/>
    </location>
</feature>
<dbReference type="SUPFAM" id="SSF46689">
    <property type="entry name" value="Homeodomain-like"/>
    <property type="match status" value="1"/>
</dbReference>
<dbReference type="PROSITE" id="PS50977">
    <property type="entry name" value="HTH_TETR_2"/>
    <property type="match status" value="1"/>
</dbReference>
<keyword evidence="7" id="KW-1185">Reference proteome</keyword>
<dbReference type="EMBL" id="JBHSSD010000042">
    <property type="protein sequence ID" value="MFC6165074.1"/>
    <property type="molecule type" value="Genomic_DNA"/>
</dbReference>
<dbReference type="InterPro" id="IPR001647">
    <property type="entry name" value="HTH_TetR"/>
</dbReference>
<dbReference type="InterPro" id="IPR036271">
    <property type="entry name" value="Tet_transcr_reg_TetR-rel_C_sf"/>
</dbReference>
<dbReference type="Gene3D" id="1.10.10.60">
    <property type="entry name" value="Homeodomain-like"/>
    <property type="match status" value="1"/>
</dbReference>
<reference evidence="7" key="1">
    <citation type="journal article" date="2019" name="Int. J. Syst. Evol. Microbiol.">
        <title>The Global Catalogue of Microorganisms (GCM) 10K type strain sequencing project: providing services to taxonomists for standard genome sequencing and annotation.</title>
        <authorList>
            <consortium name="The Broad Institute Genomics Platform"/>
            <consortium name="The Broad Institute Genome Sequencing Center for Infectious Disease"/>
            <person name="Wu L."/>
            <person name="Ma J."/>
        </authorList>
    </citation>
    <scope>NUCLEOTIDE SEQUENCE [LARGE SCALE GENOMIC DNA]</scope>
    <source>
        <strain evidence="7">CCM 8932</strain>
    </source>
</reference>
<dbReference type="RefSeq" id="WP_137639127.1">
    <property type="nucleotide sequence ID" value="NZ_BJDK01000003.1"/>
</dbReference>
<evidence type="ECO:0000313" key="6">
    <source>
        <dbReference type="EMBL" id="MFC6165074.1"/>
    </source>
</evidence>
<keyword evidence="3" id="KW-0804">Transcription</keyword>
<evidence type="ECO:0000256" key="2">
    <source>
        <dbReference type="ARBA" id="ARBA00023125"/>
    </source>
</evidence>
<dbReference type="PANTHER" id="PTHR47506:SF1">
    <property type="entry name" value="HTH-TYPE TRANSCRIPTIONAL REGULATOR YJDC"/>
    <property type="match status" value="1"/>
</dbReference>
<dbReference type="SUPFAM" id="SSF48498">
    <property type="entry name" value="Tetracyclin repressor-like, C-terminal domain"/>
    <property type="match status" value="1"/>
</dbReference>
<evidence type="ECO:0000313" key="7">
    <source>
        <dbReference type="Proteomes" id="UP001596253"/>
    </source>
</evidence>
<dbReference type="Proteomes" id="UP001596253">
    <property type="component" value="Unassembled WGS sequence"/>
</dbReference>
<dbReference type="InterPro" id="IPR009057">
    <property type="entry name" value="Homeodomain-like_sf"/>
</dbReference>